<feature type="non-terminal residue" evidence="1">
    <location>
        <position position="128"/>
    </location>
</feature>
<reference evidence="1 2" key="1">
    <citation type="submission" date="2024-04" db="EMBL/GenBank/DDBJ databases">
        <title>Tritrichomonas musculus Genome.</title>
        <authorList>
            <person name="Alves-Ferreira E."/>
            <person name="Grigg M."/>
            <person name="Lorenzi H."/>
            <person name="Galac M."/>
        </authorList>
    </citation>
    <scope>NUCLEOTIDE SEQUENCE [LARGE SCALE GENOMIC DNA]</scope>
    <source>
        <strain evidence="1 2">EAF2021</strain>
    </source>
</reference>
<protein>
    <submittedName>
        <fullName evidence="1">Uncharacterized protein</fullName>
    </submittedName>
</protein>
<comment type="caution">
    <text evidence="1">The sequence shown here is derived from an EMBL/GenBank/DDBJ whole genome shotgun (WGS) entry which is preliminary data.</text>
</comment>
<evidence type="ECO:0000313" key="2">
    <source>
        <dbReference type="Proteomes" id="UP001470230"/>
    </source>
</evidence>
<gene>
    <name evidence="1" type="ORF">M9Y10_036685</name>
</gene>
<name>A0ABR2GTH8_9EUKA</name>
<dbReference type="EMBL" id="JAPFFF010000060">
    <property type="protein sequence ID" value="KAK8837255.1"/>
    <property type="molecule type" value="Genomic_DNA"/>
</dbReference>
<sequence length="128" mass="15853">MFNLSNLLLDEYEESNNLDYSEPIKLLVEASSKKFKPAVAFLYMILIKKYGEINRCIFEKEVKKYVEETNEISEFIYKLDFLYLFYKYNNDIYEQLYQIFRHYDFLYLFDDIQTFYYLEYLNLETNQE</sequence>
<organism evidence="1 2">
    <name type="scientific">Tritrichomonas musculus</name>
    <dbReference type="NCBI Taxonomy" id="1915356"/>
    <lineage>
        <taxon>Eukaryota</taxon>
        <taxon>Metamonada</taxon>
        <taxon>Parabasalia</taxon>
        <taxon>Tritrichomonadida</taxon>
        <taxon>Tritrichomonadidae</taxon>
        <taxon>Tritrichomonas</taxon>
    </lineage>
</organism>
<dbReference type="Proteomes" id="UP001470230">
    <property type="component" value="Unassembled WGS sequence"/>
</dbReference>
<proteinExistence type="predicted"/>
<keyword evidence="2" id="KW-1185">Reference proteome</keyword>
<accession>A0ABR2GTH8</accession>
<evidence type="ECO:0000313" key="1">
    <source>
        <dbReference type="EMBL" id="KAK8837255.1"/>
    </source>
</evidence>